<dbReference type="AlphaFoldDB" id="A0AAC8PZR7"/>
<accession>A0AAC8PZR7</accession>
<reference evidence="1 2" key="1">
    <citation type="submission" date="2015-05" db="EMBL/GenBank/DDBJ databases">
        <title>Genome assembly of Archangium gephyra DSM 2261.</title>
        <authorList>
            <person name="Sharma G."/>
            <person name="Subramanian S."/>
        </authorList>
    </citation>
    <scope>NUCLEOTIDE SEQUENCE [LARGE SCALE GENOMIC DNA]</scope>
    <source>
        <strain evidence="1 2">DSM 2261</strain>
    </source>
</reference>
<dbReference type="EMBL" id="CP011509">
    <property type="protein sequence ID" value="AKI98402.1"/>
    <property type="molecule type" value="Genomic_DNA"/>
</dbReference>
<sequence>MTGEISVELTEEQKDFFKIEVAVTGYDAGLQEPREVLLEARFLPPQHGHRFLMEAPVIEDMKCVPVTHGRAS</sequence>
<evidence type="ECO:0000313" key="1">
    <source>
        <dbReference type="EMBL" id="AKI98402.1"/>
    </source>
</evidence>
<name>A0AAC8PZR7_9BACT</name>
<dbReference type="KEGG" id="age:AA314_00029"/>
<dbReference type="Proteomes" id="UP000035579">
    <property type="component" value="Chromosome"/>
</dbReference>
<protein>
    <submittedName>
        <fullName evidence="1">Uncharacterized protein</fullName>
    </submittedName>
</protein>
<evidence type="ECO:0000313" key="2">
    <source>
        <dbReference type="Proteomes" id="UP000035579"/>
    </source>
</evidence>
<organism evidence="1 2">
    <name type="scientific">Archangium gephyra</name>
    <dbReference type="NCBI Taxonomy" id="48"/>
    <lineage>
        <taxon>Bacteria</taxon>
        <taxon>Pseudomonadati</taxon>
        <taxon>Myxococcota</taxon>
        <taxon>Myxococcia</taxon>
        <taxon>Myxococcales</taxon>
        <taxon>Cystobacterineae</taxon>
        <taxon>Archangiaceae</taxon>
        <taxon>Archangium</taxon>
    </lineage>
</organism>
<proteinExistence type="predicted"/>
<gene>
    <name evidence="1" type="ORF">AA314_00029</name>
</gene>